<protein>
    <recommendedName>
        <fullName evidence="4">Putative lipoate-protein ligase A</fullName>
    </recommendedName>
</protein>
<dbReference type="PANTHER" id="PTHR12561:SF3">
    <property type="entry name" value="LIPOYLTRANSFERASE 1, MITOCHONDRIAL"/>
    <property type="match status" value="1"/>
</dbReference>
<dbReference type="GO" id="GO:0009249">
    <property type="term" value="P:protein lipoylation"/>
    <property type="evidence" value="ECO:0007669"/>
    <property type="project" value="InterPro"/>
</dbReference>
<organism evidence="6 7">
    <name type="scientific">Lachancea fermentati</name>
    <name type="common">Zygosaccharomyces fermentati</name>
    <dbReference type="NCBI Taxonomy" id="4955"/>
    <lineage>
        <taxon>Eukaryota</taxon>
        <taxon>Fungi</taxon>
        <taxon>Dikarya</taxon>
        <taxon>Ascomycota</taxon>
        <taxon>Saccharomycotina</taxon>
        <taxon>Saccharomycetes</taxon>
        <taxon>Saccharomycetales</taxon>
        <taxon>Saccharomycetaceae</taxon>
        <taxon>Lachancea</taxon>
    </lineage>
</organism>
<dbReference type="GO" id="GO:0005739">
    <property type="term" value="C:mitochondrion"/>
    <property type="evidence" value="ECO:0007669"/>
    <property type="project" value="TreeGrafter"/>
</dbReference>
<evidence type="ECO:0000259" key="5">
    <source>
        <dbReference type="PROSITE" id="PS51733"/>
    </source>
</evidence>
<reference evidence="7" key="1">
    <citation type="submission" date="2016-03" db="EMBL/GenBank/DDBJ databases">
        <authorList>
            <person name="Devillers H."/>
        </authorList>
    </citation>
    <scope>NUCLEOTIDE SEQUENCE [LARGE SCALE GENOMIC DNA]</scope>
</reference>
<dbReference type="OrthoDB" id="201621at2759"/>
<dbReference type="OMA" id="KCAVIGK"/>
<proteinExistence type="inferred from homology"/>
<comment type="similarity">
    <text evidence="3">Belongs to the LplA family.</text>
</comment>
<name>A0A1G4MFC3_LACFM</name>
<dbReference type="SUPFAM" id="SSF55681">
    <property type="entry name" value="Class II aaRS and biotin synthetases"/>
    <property type="match status" value="1"/>
</dbReference>
<evidence type="ECO:0000256" key="2">
    <source>
        <dbReference type="ARBA" id="ARBA00005085"/>
    </source>
</evidence>
<keyword evidence="7" id="KW-1185">Reference proteome</keyword>
<dbReference type="InterPro" id="IPR004143">
    <property type="entry name" value="BPL_LPL_catalytic"/>
</dbReference>
<evidence type="ECO:0000256" key="1">
    <source>
        <dbReference type="ARBA" id="ARBA00003253"/>
    </source>
</evidence>
<dbReference type="NCBIfam" id="TIGR00545">
    <property type="entry name" value="lipoyltrans"/>
    <property type="match status" value="1"/>
</dbReference>
<dbReference type="PROSITE" id="PS51733">
    <property type="entry name" value="BPL_LPL_CATALYTIC"/>
    <property type="match status" value="1"/>
</dbReference>
<dbReference type="PANTHER" id="PTHR12561">
    <property type="entry name" value="LIPOATE-PROTEIN LIGASE"/>
    <property type="match status" value="1"/>
</dbReference>
<comment type="pathway">
    <text evidence="2">Protein modification; protein lipoylation via exogenous pathway; protein N(6)-(lipoyl)lysine from lipoate: step 2/2.</text>
</comment>
<dbReference type="CDD" id="cd16443">
    <property type="entry name" value="LplA"/>
    <property type="match status" value="1"/>
</dbReference>
<comment type="function">
    <text evidence="1">Catalyzes both the ATP-dependent activation of exogenously supplied lipoate to lipoyl-AMP and the transfer of the activated lipoyl onto the lipoyl domains of lipoate-dependent enzymes.</text>
</comment>
<dbReference type="STRING" id="4955.A0A1G4MFC3"/>
<sequence length="400" mass="45311">MLKTGRTGILQRAVQRAFYGSQYLGAPFELGPKNDQYRELNDMYSELFTGGDSKSPQNRKISMESEIDELNSELQETFNIKSGGISSQDLERIVSSPGRFIIESKSNNPFYNLALEDYVFRHTPIVKNSSFDSERLLFYINKPSVVIGKNQTPWRELYLENCAAKGYHYLRRKSGGGAVVHDLGNVNYSFLTSRDNFDREYFNRLLVNWLRQHCPSAAIGLNERSDITLGSKKVSGSAFKIARGKAYHHGTMLVSSDLRQFSGLLKPDKVEDVQWHGGSVESVRSHVTNISGEVVEDVDEFIDICIRGFKSLYREALPVYYCTESDTITDDIASTMELLQSNDWLYMSSPKFSLKIQSHSLTVEKGIVTESTIKDAQGMRFSDFVHCANNHLISEIHTKL</sequence>
<dbReference type="EMBL" id="LT598490">
    <property type="protein sequence ID" value="SCW02550.1"/>
    <property type="molecule type" value="Genomic_DNA"/>
</dbReference>
<evidence type="ECO:0000313" key="7">
    <source>
        <dbReference type="Proteomes" id="UP000190831"/>
    </source>
</evidence>
<gene>
    <name evidence="6" type="ORF">LAFE_0F08900G</name>
</gene>
<dbReference type="GO" id="GO:0017118">
    <property type="term" value="F:lipoyltransferase activity"/>
    <property type="evidence" value="ECO:0007669"/>
    <property type="project" value="TreeGrafter"/>
</dbReference>
<dbReference type="Pfam" id="PF21948">
    <property type="entry name" value="LplA-B_cat"/>
    <property type="match status" value="1"/>
</dbReference>
<dbReference type="AlphaFoldDB" id="A0A1G4MFC3"/>
<evidence type="ECO:0000313" key="6">
    <source>
        <dbReference type="EMBL" id="SCW02550.1"/>
    </source>
</evidence>
<feature type="domain" description="BPL/LPL catalytic" evidence="5">
    <location>
        <begin position="130"/>
        <end position="317"/>
    </location>
</feature>
<evidence type="ECO:0000256" key="3">
    <source>
        <dbReference type="ARBA" id="ARBA00008242"/>
    </source>
</evidence>
<dbReference type="UniPathway" id="UPA00537">
    <property type="reaction ID" value="UER00595"/>
</dbReference>
<dbReference type="InterPro" id="IPR045864">
    <property type="entry name" value="aa-tRNA-synth_II/BPL/LPL"/>
</dbReference>
<accession>A0A1G4MFC3</accession>
<dbReference type="InterPro" id="IPR004562">
    <property type="entry name" value="LipoylTrfase_LipoateP_Ligase"/>
</dbReference>
<dbReference type="Proteomes" id="UP000190831">
    <property type="component" value="Chromosome F"/>
</dbReference>
<dbReference type="Gene3D" id="3.30.930.10">
    <property type="entry name" value="Bira Bifunctional Protein, Domain 2"/>
    <property type="match status" value="1"/>
</dbReference>
<evidence type="ECO:0000256" key="4">
    <source>
        <dbReference type="ARBA" id="ARBA00015925"/>
    </source>
</evidence>